<evidence type="ECO:0000313" key="9">
    <source>
        <dbReference type="EMBL" id="MTH54137.1"/>
    </source>
</evidence>
<evidence type="ECO:0000256" key="2">
    <source>
        <dbReference type="ARBA" id="ARBA00022448"/>
    </source>
</evidence>
<proteinExistence type="inferred from homology"/>
<evidence type="ECO:0000256" key="7">
    <source>
        <dbReference type="RuleBase" id="RU363032"/>
    </source>
</evidence>
<keyword evidence="2 7" id="KW-0813">Transport</keyword>
<organism evidence="9 10">
    <name type="scientific">Metabacillus mangrovi</name>
    <dbReference type="NCBI Taxonomy" id="1491830"/>
    <lineage>
        <taxon>Bacteria</taxon>
        <taxon>Bacillati</taxon>
        <taxon>Bacillota</taxon>
        <taxon>Bacilli</taxon>
        <taxon>Bacillales</taxon>
        <taxon>Bacillaceae</taxon>
        <taxon>Metabacillus</taxon>
    </lineage>
</organism>
<dbReference type="InterPro" id="IPR000515">
    <property type="entry name" value="MetI-like"/>
</dbReference>
<reference evidence="9 10" key="1">
    <citation type="journal article" date="2017" name="Int. J. Syst. Evol. Microbiol.">
        <title>Bacillus mangrovi sp. nov., isolated from a sediment sample from a mangrove forest.</title>
        <authorList>
            <person name="Gupta V."/>
            <person name="Singh P.K."/>
            <person name="Korpole S."/>
            <person name="Tanuku N.R.S."/>
            <person name="Pinnaka A.K."/>
        </authorList>
    </citation>
    <scope>NUCLEOTIDE SEQUENCE [LARGE SCALE GENOMIC DNA]</scope>
    <source>
        <strain evidence="9 10">KCTC 33872</strain>
    </source>
</reference>
<keyword evidence="6 7" id="KW-0472">Membrane</keyword>
<dbReference type="GO" id="GO:0055085">
    <property type="term" value="P:transmembrane transport"/>
    <property type="evidence" value="ECO:0007669"/>
    <property type="project" value="InterPro"/>
</dbReference>
<dbReference type="Proteomes" id="UP000434639">
    <property type="component" value="Unassembled WGS sequence"/>
</dbReference>
<feature type="domain" description="ABC transmembrane type-1" evidence="8">
    <location>
        <begin position="65"/>
        <end position="285"/>
    </location>
</feature>
<feature type="transmembrane region" description="Helical" evidence="7">
    <location>
        <begin position="264"/>
        <end position="286"/>
    </location>
</feature>
<evidence type="ECO:0000256" key="6">
    <source>
        <dbReference type="ARBA" id="ARBA00023136"/>
    </source>
</evidence>
<feature type="transmembrane region" description="Helical" evidence="7">
    <location>
        <begin position="102"/>
        <end position="126"/>
    </location>
</feature>
<dbReference type="Gene3D" id="1.10.3720.10">
    <property type="entry name" value="MetI-like"/>
    <property type="match status" value="1"/>
</dbReference>
<dbReference type="PANTHER" id="PTHR30193">
    <property type="entry name" value="ABC TRANSPORTER PERMEASE PROTEIN"/>
    <property type="match status" value="1"/>
</dbReference>
<keyword evidence="4 7" id="KW-0812">Transmembrane</keyword>
<protein>
    <submittedName>
        <fullName evidence="9">ABC transporter permease subunit</fullName>
    </submittedName>
</protein>
<dbReference type="SUPFAM" id="SSF161098">
    <property type="entry name" value="MetI-like"/>
    <property type="match status" value="1"/>
</dbReference>
<comment type="similarity">
    <text evidence="7">Belongs to the binding-protein-dependent transport system permease family.</text>
</comment>
<feature type="transmembrane region" description="Helical" evidence="7">
    <location>
        <begin position="214"/>
        <end position="236"/>
    </location>
</feature>
<keyword evidence="3" id="KW-1003">Cell membrane</keyword>
<dbReference type="InterPro" id="IPR051393">
    <property type="entry name" value="ABC_transporter_permease"/>
</dbReference>
<evidence type="ECO:0000256" key="5">
    <source>
        <dbReference type="ARBA" id="ARBA00022989"/>
    </source>
</evidence>
<feature type="transmembrane region" description="Helical" evidence="7">
    <location>
        <begin position="158"/>
        <end position="181"/>
    </location>
</feature>
<accession>A0A7X2S5R4</accession>
<dbReference type="PROSITE" id="PS50928">
    <property type="entry name" value="ABC_TM1"/>
    <property type="match status" value="1"/>
</dbReference>
<dbReference type="GO" id="GO:0005886">
    <property type="term" value="C:plasma membrane"/>
    <property type="evidence" value="ECO:0007669"/>
    <property type="project" value="UniProtKB-SubCell"/>
</dbReference>
<comment type="subcellular location">
    <subcellularLocation>
        <location evidence="1 7">Cell membrane</location>
        <topology evidence="1 7">Multi-pass membrane protein</topology>
    </subcellularLocation>
</comment>
<feature type="transmembrane region" description="Helical" evidence="7">
    <location>
        <begin position="7"/>
        <end position="33"/>
    </location>
</feature>
<dbReference type="SUPFAM" id="SSF160964">
    <property type="entry name" value="MalF N-terminal region-like"/>
    <property type="match status" value="1"/>
</dbReference>
<keyword evidence="10" id="KW-1185">Reference proteome</keyword>
<evidence type="ECO:0000256" key="3">
    <source>
        <dbReference type="ARBA" id="ARBA00022475"/>
    </source>
</evidence>
<comment type="caution">
    <text evidence="9">The sequence shown here is derived from an EMBL/GenBank/DDBJ whole genome shotgun (WGS) entry which is preliminary data.</text>
</comment>
<dbReference type="PANTHER" id="PTHR30193:SF37">
    <property type="entry name" value="INNER MEMBRANE ABC TRANSPORTER PERMEASE PROTEIN YCJO"/>
    <property type="match status" value="1"/>
</dbReference>
<gene>
    <name evidence="9" type="ORF">GKZ89_12055</name>
</gene>
<dbReference type="InterPro" id="IPR035906">
    <property type="entry name" value="MetI-like_sf"/>
</dbReference>
<name>A0A7X2S5R4_9BACI</name>
<dbReference type="RefSeq" id="WP_162356784.1">
    <property type="nucleotide sequence ID" value="NZ_WMIB01000011.1"/>
</dbReference>
<dbReference type="AlphaFoldDB" id="A0A7X2S5R4"/>
<dbReference type="EMBL" id="WMIB01000011">
    <property type="protein sequence ID" value="MTH54137.1"/>
    <property type="molecule type" value="Genomic_DNA"/>
</dbReference>
<dbReference type="CDD" id="cd06261">
    <property type="entry name" value="TM_PBP2"/>
    <property type="match status" value="1"/>
</dbReference>
<evidence type="ECO:0000256" key="1">
    <source>
        <dbReference type="ARBA" id="ARBA00004651"/>
    </source>
</evidence>
<dbReference type="Pfam" id="PF00528">
    <property type="entry name" value="BPD_transp_1"/>
    <property type="match status" value="1"/>
</dbReference>
<evidence type="ECO:0000256" key="4">
    <source>
        <dbReference type="ARBA" id="ARBA00022692"/>
    </source>
</evidence>
<keyword evidence="5 7" id="KW-1133">Transmembrane helix</keyword>
<evidence type="ECO:0000259" key="8">
    <source>
        <dbReference type="PROSITE" id="PS50928"/>
    </source>
</evidence>
<sequence>MKNLNRYGYFFIAPFWIIFLVFSIYPVALTFYYSFTNYTGSGTAEVVGLTNYTRLLTDSFFLQAFVNTLKIWGINFALQMGLALILAAVFSDMRMKLKGQSFFRAIFYLPNLITVSSVALLFGILLDWQHGSLNIVLMNLGLIAEPINWLNEPAAAQISVSLILTWMWFGHSFIIIIMAGISGISKDYFEAALIDGANRWQTLTSITLPLLKPILLYIMITSLIGGLQLFDLPMLLTDGIGSPDGSLNTMVLYLYNQAFKYNNYGYASAVAYGLFLITVLFSAVVFKSMYSNGKKQARQVQT</sequence>
<evidence type="ECO:0000313" key="10">
    <source>
        <dbReference type="Proteomes" id="UP000434639"/>
    </source>
</evidence>
<feature type="transmembrane region" description="Helical" evidence="7">
    <location>
        <begin position="71"/>
        <end position="90"/>
    </location>
</feature>